<dbReference type="EMBL" id="JAYMYS010000008">
    <property type="protein sequence ID" value="KAK7385572.1"/>
    <property type="molecule type" value="Genomic_DNA"/>
</dbReference>
<protein>
    <submittedName>
        <fullName evidence="1">Uncharacterized protein</fullName>
    </submittedName>
</protein>
<sequence>MGCLCSVIVPWINKSLVENILVEICSSAWNFVCALRFQCSISVAAWNYIVYGMPKFVCFVAKLLRRLILRCSVCQ</sequence>
<organism evidence="1 2">
    <name type="scientific">Psophocarpus tetragonolobus</name>
    <name type="common">Winged bean</name>
    <name type="synonym">Dolichos tetragonolobus</name>
    <dbReference type="NCBI Taxonomy" id="3891"/>
    <lineage>
        <taxon>Eukaryota</taxon>
        <taxon>Viridiplantae</taxon>
        <taxon>Streptophyta</taxon>
        <taxon>Embryophyta</taxon>
        <taxon>Tracheophyta</taxon>
        <taxon>Spermatophyta</taxon>
        <taxon>Magnoliopsida</taxon>
        <taxon>eudicotyledons</taxon>
        <taxon>Gunneridae</taxon>
        <taxon>Pentapetalae</taxon>
        <taxon>rosids</taxon>
        <taxon>fabids</taxon>
        <taxon>Fabales</taxon>
        <taxon>Fabaceae</taxon>
        <taxon>Papilionoideae</taxon>
        <taxon>50 kb inversion clade</taxon>
        <taxon>NPAAA clade</taxon>
        <taxon>indigoferoid/millettioid clade</taxon>
        <taxon>Phaseoleae</taxon>
        <taxon>Psophocarpus</taxon>
    </lineage>
</organism>
<proteinExistence type="predicted"/>
<dbReference type="AlphaFoldDB" id="A0AAN9X7G2"/>
<evidence type="ECO:0000313" key="2">
    <source>
        <dbReference type="Proteomes" id="UP001386955"/>
    </source>
</evidence>
<name>A0AAN9X7G2_PSOTE</name>
<reference evidence="1 2" key="1">
    <citation type="submission" date="2024-01" db="EMBL/GenBank/DDBJ databases">
        <title>The genomes of 5 underutilized Papilionoideae crops provide insights into root nodulation and disease resistanc.</title>
        <authorList>
            <person name="Jiang F."/>
        </authorList>
    </citation>
    <scope>NUCLEOTIDE SEQUENCE [LARGE SCALE GENOMIC DNA]</scope>
    <source>
        <strain evidence="1">DUOXIRENSHENG_FW03</strain>
        <tissue evidence="1">Leaves</tissue>
    </source>
</reference>
<accession>A0AAN9X7G2</accession>
<gene>
    <name evidence="1" type="ORF">VNO78_31297</name>
</gene>
<comment type="caution">
    <text evidence="1">The sequence shown here is derived from an EMBL/GenBank/DDBJ whole genome shotgun (WGS) entry which is preliminary data.</text>
</comment>
<keyword evidence="2" id="KW-1185">Reference proteome</keyword>
<evidence type="ECO:0000313" key="1">
    <source>
        <dbReference type="EMBL" id="KAK7385572.1"/>
    </source>
</evidence>
<dbReference type="Proteomes" id="UP001386955">
    <property type="component" value="Unassembled WGS sequence"/>
</dbReference>